<dbReference type="GO" id="GO:0120231">
    <property type="term" value="C:DNA recombinase auxiliary factor complex"/>
    <property type="evidence" value="ECO:0007669"/>
    <property type="project" value="TreeGrafter"/>
</dbReference>
<sequence length="217" mass="24696">MAQMKGRSDKSTKDAASEGSALILDYLRKQNRPYSAIDISTNLHNKVTKTYAVKALRGLHQKEEIECRVAGKQMVYHALQEELNQDGPDIVAVMDEEIQSLQEQLPSLKEKDKKMQDELNSINTISLPSELRAEIEKLEKEKGSLVAQLAKSHCDGSIQVSPLEKVNVRRDWKHWQNQARLRAQICRDIWRKCSETLPENMTGEQLWEGLGLEGTPM</sequence>
<dbReference type="VEuPathDB" id="FungiDB:ASPSYDRAFT_43568"/>
<dbReference type="RefSeq" id="XP_040705457.1">
    <property type="nucleotide sequence ID" value="XM_040846686.1"/>
</dbReference>
<comment type="similarity">
    <text evidence="2">Belongs to the HOP2 family.</text>
</comment>
<dbReference type="GeneID" id="63762759"/>
<evidence type="ECO:0000256" key="6">
    <source>
        <dbReference type="SAM" id="Coils"/>
    </source>
</evidence>
<name>A0A1L9TQF7_9EURO</name>
<evidence type="ECO:0000256" key="2">
    <source>
        <dbReference type="ARBA" id="ARBA00007922"/>
    </source>
</evidence>
<gene>
    <name evidence="8" type="ORF">ASPSYDRAFT_43568</name>
</gene>
<protein>
    <recommendedName>
        <fullName evidence="7">Homologous-pairing protein 2 winged helix domain-containing protein</fullName>
    </recommendedName>
</protein>
<keyword evidence="3" id="KW-0233">DNA recombination</keyword>
<dbReference type="InterPro" id="IPR036388">
    <property type="entry name" value="WH-like_DNA-bd_sf"/>
</dbReference>
<dbReference type="GO" id="GO:0007129">
    <property type="term" value="P:homologous chromosome pairing at meiosis"/>
    <property type="evidence" value="ECO:0007669"/>
    <property type="project" value="TreeGrafter"/>
</dbReference>
<dbReference type="OrthoDB" id="272266at2759"/>
<dbReference type="PANTHER" id="PTHR15938:SF0">
    <property type="entry name" value="HOMOLOGOUS-PAIRING PROTEIN 2 HOMOLOG"/>
    <property type="match status" value="1"/>
</dbReference>
<feature type="coiled-coil region" evidence="6">
    <location>
        <begin position="91"/>
        <end position="118"/>
    </location>
</feature>
<keyword evidence="6" id="KW-0175">Coiled coil</keyword>
<evidence type="ECO:0000259" key="7">
    <source>
        <dbReference type="Pfam" id="PF07106"/>
    </source>
</evidence>
<dbReference type="GO" id="GO:0120230">
    <property type="term" value="F:recombinase activator activity"/>
    <property type="evidence" value="ECO:0007669"/>
    <property type="project" value="TreeGrafter"/>
</dbReference>
<dbReference type="STRING" id="1036612.A0A1L9TQF7"/>
<dbReference type="GO" id="GO:0000709">
    <property type="term" value="P:meiotic joint molecule formation"/>
    <property type="evidence" value="ECO:0007669"/>
    <property type="project" value="TreeGrafter"/>
</dbReference>
<evidence type="ECO:0000313" key="9">
    <source>
        <dbReference type="Proteomes" id="UP000184356"/>
    </source>
</evidence>
<dbReference type="EMBL" id="KV878584">
    <property type="protein sequence ID" value="OJJ61651.1"/>
    <property type="molecule type" value="Genomic_DNA"/>
</dbReference>
<dbReference type="Proteomes" id="UP000184356">
    <property type="component" value="Unassembled WGS sequence"/>
</dbReference>
<keyword evidence="5" id="KW-0469">Meiosis</keyword>
<evidence type="ECO:0000313" key="8">
    <source>
        <dbReference type="EMBL" id="OJJ61651.1"/>
    </source>
</evidence>
<evidence type="ECO:0000256" key="1">
    <source>
        <dbReference type="ARBA" id="ARBA00004123"/>
    </source>
</evidence>
<dbReference type="PANTHER" id="PTHR15938">
    <property type="entry name" value="TBP-1 INTERACTING PROTEIN"/>
    <property type="match status" value="1"/>
</dbReference>
<keyword evidence="4" id="KW-0539">Nucleus</keyword>
<proteinExistence type="inferred from homology"/>
<dbReference type="Pfam" id="PF07106">
    <property type="entry name" value="WHD_TBPIP"/>
    <property type="match status" value="1"/>
</dbReference>
<dbReference type="AlphaFoldDB" id="A0A1L9TQF7"/>
<organism evidence="8 9">
    <name type="scientific">Aspergillus sydowii CBS 593.65</name>
    <dbReference type="NCBI Taxonomy" id="1036612"/>
    <lineage>
        <taxon>Eukaryota</taxon>
        <taxon>Fungi</taxon>
        <taxon>Dikarya</taxon>
        <taxon>Ascomycota</taxon>
        <taxon>Pezizomycotina</taxon>
        <taxon>Eurotiomycetes</taxon>
        <taxon>Eurotiomycetidae</taxon>
        <taxon>Eurotiales</taxon>
        <taxon>Aspergillaceae</taxon>
        <taxon>Aspergillus</taxon>
        <taxon>Aspergillus subgen. Nidulantes</taxon>
    </lineage>
</organism>
<accession>A0A1L9TQF7</accession>
<comment type="subcellular location">
    <subcellularLocation>
        <location evidence="1">Nucleus</location>
    </subcellularLocation>
</comment>
<dbReference type="GO" id="GO:0003690">
    <property type="term" value="F:double-stranded DNA binding"/>
    <property type="evidence" value="ECO:0007669"/>
    <property type="project" value="TreeGrafter"/>
</dbReference>
<evidence type="ECO:0000256" key="4">
    <source>
        <dbReference type="ARBA" id="ARBA00023242"/>
    </source>
</evidence>
<reference evidence="9" key="1">
    <citation type="journal article" date="2017" name="Genome Biol.">
        <title>Comparative genomics reveals high biological diversity and specific adaptations in the industrially and medically important fungal genus Aspergillus.</title>
        <authorList>
            <person name="de Vries R.P."/>
            <person name="Riley R."/>
            <person name="Wiebenga A."/>
            <person name="Aguilar-Osorio G."/>
            <person name="Amillis S."/>
            <person name="Uchima C.A."/>
            <person name="Anderluh G."/>
            <person name="Asadollahi M."/>
            <person name="Askin M."/>
            <person name="Barry K."/>
            <person name="Battaglia E."/>
            <person name="Bayram O."/>
            <person name="Benocci T."/>
            <person name="Braus-Stromeyer S.A."/>
            <person name="Caldana C."/>
            <person name="Canovas D."/>
            <person name="Cerqueira G.C."/>
            <person name="Chen F."/>
            <person name="Chen W."/>
            <person name="Choi C."/>
            <person name="Clum A."/>
            <person name="Dos Santos R.A."/>
            <person name="Damasio A.R."/>
            <person name="Diallinas G."/>
            <person name="Emri T."/>
            <person name="Fekete E."/>
            <person name="Flipphi M."/>
            <person name="Freyberg S."/>
            <person name="Gallo A."/>
            <person name="Gournas C."/>
            <person name="Habgood R."/>
            <person name="Hainaut M."/>
            <person name="Harispe M.L."/>
            <person name="Henrissat B."/>
            <person name="Hilden K.S."/>
            <person name="Hope R."/>
            <person name="Hossain A."/>
            <person name="Karabika E."/>
            <person name="Karaffa L."/>
            <person name="Karanyi Z."/>
            <person name="Krasevec N."/>
            <person name="Kuo A."/>
            <person name="Kusch H."/>
            <person name="LaButti K."/>
            <person name="Lagendijk E.L."/>
            <person name="Lapidus A."/>
            <person name="Levasseur A."/>
            <person name="Lindquist E."/>
            <person name="Lipzen A."/>
            <person name="Logrieco A.F."/>
            <person name="MacCabe A."/>
            <person name="Maekelae M.R."/>
            <person name="Malavazi I."/>
            <person name="Melin P."/>
            <person name="Meyer V."/>
            <person name="Mielnichuk N."/>
            <person name="Miskei M."/>
            <person name="Molnar A.P."/>
            <person name="Mule G."/>
            <person name="Ngan C.Y."/>
            <person name="Orejas M."/>
            <person name="Orosz E."/>
            <person name="Ouedraogo J.P."/>
            <person name="Overkamp K.M."/>
            <person name="Park H.-S."/>
            <person name="Perrone G."/>
            <person name="Piumi F."/>
            <person name="Punt P.J."/>
            <person name="Ram A.F."/>
            <person name="Ramon A."/>
            <person name="Rauscher S."/>
            <person name="Record E."/>
            <person name="Riano-Pachon D.M."/>
            <person name="Robert V."/>
            <person name="Roehrig J."/>
            <person name="Ruller R."/>
            <person name="Salamov A."/>
            <person name="Salih N.S."/>
            <person name="Samson R.A."/>
            <person name="Sandor E."/>
            <person name="Sanguinetti M."/>
            <person name="Schuetze T."/>
            <person name="Sepcic K."/>
            <person name="Shelest E."/>
            <person name="Sherlock G."/>
            <person name="Sophianopoulou V."/>
            <person name="Squina F.M."/>
            <person name="Sun H."/>
            <person name="Susca A."/>
            <person name="Todd R.B."/>
            <person name="Tsang A."/>
            <person name="Unkles S.E."/>
            <person name="van de Wiele N."/>
            <person name="van Rossen-Uffink D."/>
            <person name="Oliveira J.V."/>
            <person name="Vesth T.C."/>
            <person name="Visser J."/>
            <person name="Yu J.-H."/>
            <person name="Zhou M."/>
            <person name="Andersen M.R."/>
            <person name="Archer D.B."/>
            <person name="Baker S.E."/>
            <person name="Benoit I."/>
            <person name="Brakhage A.A."/>
            <person name="Braus G.H."/>
            <person name="Fischer R."/>
            <person name="Frisvad J.C."/>
            <person name="Goldman G.H."/>
            <person name="Houbraken J."/>
            <person name="Oakley B."/>
            <person name="Pocsi I."/>
            <person name="Scazzocchio C."/>
            <person name="Seiboth B."/>
            <person name="vanKuyk P.A."/>
            <person name="Wortman J."/>
            <person name="Dyer P.S."/>
            <person name="Grigoriev I.V."/>
        </authorList>
    </citation>
    <scope>NUCLEOTIDE SEQUENCE [LARGE SCALE GENOMIC DNA]</scope>
    <source>
        <strain evidence="9">CBS 593.65</strain>
    </source>
</reference>
<evidence type="ECO:0000256" key="5">
    <source>
        <dbReference type="ARBA" id="ARBA00023254"/>
    </source>
</evidence>
<keyword evidence="9" id="KW-1185">Reference proteome</keyword>
<dbReference type="InterPro" id="IPR010776">
    <property type="entry name" value="Hop2_WH_dom"/>
</dbReference>
<evidence type="ECO:0000256" key="3">
    <source>
        <dbReference type="ARBA" id="ARBA00023172"/>
    </source>
</evidence>
<dbReference type="Gene3D" id="1.10.10.10">
    <property type="entry name" value="Winged helix-like DNA-binding domain superfamily/Winged helix DNA-binding domain"/>
    <property type="match status" value="1"/>
</dbReference>
<dbReference type="GO" id="GO:0000794">
    <property type="term" value="C:condensed nuclear chromosome"/>
    <property type="evidence" value="ECO:0007669"/>
    <property type="project" value="TreeGrafter"/>
</dbReference>
<dbReference type="GO" id="GO:0010774">
    <property type="term" value="P:meiotic strand invasion involved in reciprocal meiotic recombination"/>
    <property type="evidence" value="ECO:0007669"/>
    <property type="project" value="TreeGrafter"/>
</dbReference>
<feature type="domain" description="Homologous-pairing protein 2 winged helix" evidence="7">
    <location>
        <begin position="20"/>
        <end position="77"/>
    </location>
</feature>